<feature type="transmembrane region" description="Helical" evidence="1">
    <location>
        <begin position="95"/>
        <end position="118"/>
    </location>
</feature>
<evidence type="ECO:0000313" key="3">
    <source>
        <dbReference type="Proteomes" id="UP000646844"/>
    </source>
</evidence>
<feature type="transmembrane region" description="Helical" evidence="1">
    <location>
        <begin position="156"/>
        <end position="176"/>
    </location>
</feature>
<feature type="transmembrane region" description="Helical" evidence="1">
    <location>
        <begin position="344"/>
        <end position="363"/>
    </location>
</feature>
<name>A0A832TK68_9CREN</name>
<protein>
    <recommendedName>
        <fullName evidence="4">MFS transporter</fullName>
    </recommendedName>
</protein>
<dbReference type="SUPFAM" id="SSF103473">
    <property type="entry name" value="MFS general substrate transporter"/>
    <property type="match status" value="1"/>
</dbReference>
<dbReference type="OMA" id="EFALGKY"/>
<reference evidence="2" key="1">
    <citation type="journal article" date="2020" name="bioRxiv">
        <title>A rank-normalized archaeal taxonomy based on genome phylogeny resolves widespread incomplete and uneven classifications.</title>
        <authorList>
            <person name="Rinke C."/>
            <person name="Chuvochina M."/>
            <person name="Mussig A.J."/>
            <person name="Chaumeil P.-A."/>
            <person name="Waite D.W."/>
            <person name="Whitman W.B."/>
            <person name="Parks D.H."/>
            <person name="Hugenholtz P."/>
        </authorList>
    </citation>
    <scope>NUCLEOTIDE SEQUENCE</scope>
    <source>
        <strain evidence="2">UBA8838</strain>
    </source>
</reference>
<feature type="transmembrane region" description="Helical" evidence="1">
    <location>
        <begin position="263"/>
        <end position="289"/>
    </location>
</feature>
<keyword evidence="1" id="KW-0812">Transmembrane</keyword>
<sequence>MRKNFLISSWLFGFGNSISSPLVSLYIYVTSSTFYALKFILFNSLFILMSYFIAGYILSIKTKVLSLYKIGISLYITFYLLLALLNVNSYKLVDLISVIYGFAQGFYWFGWDVIFYNTPRKMEFFNKSSYLGYLTTLLAPAIYDIVLSIFHSTGYIILFILSSLILLTVILLVEDIKINVKLNLKKSFSVITKNENYKYTMVALALVAGYNYVVGNLNPILMYKIFSGNYTFFSITNYILGLISLLSVYFIRGKIINKVRHNYVVLSSSLLLVVATFFILLYPLVYLIFYSFFSPLIYPIIDVHNWNNIERNLLLPYLINRQIFLNISRIMASLMDIYVVNVDMGIIVLIPLLISASVIFYSWRMKV</sequence>
<feature type="transmembrane region" description="Helical" evidence="1">
    <location>
        <begin position="230"/>
        <end position="251"/>
    </location>
</feature>
<dbReference type="EMBL" id="DUJO01000059">
    <property type="protein sequence ID" value="HII75325.1"/>
    <property type="molecule type" value="Genomic_DNA"/>
</dbReference>
<evidence type="ECO:0000256" key="1">
    <source>
        <dbReference type="SAM" id="Phobius"/>
    </source>
</evidence>
<feature type="transmembrane region" description="Helical" evidence="1">
    <location>
        <begin position="70"/>
        <end position="89"/>
    </location>
</feature>
<dbReference type="GeneID" id="1460614"/>
<keyword evidence="1" id="KW-1133">Transmembrane helix</keyword>
<gene>
    <name evidence="2" type="ORF">HA332_13395</name>
</gene>
<feature type="transmembrane region" description="Helical" evidence="1">
    <location>
        <begin position="130"/>
        <end position="150"/>
    </location>
</feature>
<evidence type="ECO:0008006" key="4">
    <source>
        <dbReference type="Google" id="ProtNLM"/>
    </source>
</evidence>
<proteinExistence type="predicted"/>
<evidence type="ECO:0000313" key="2">
    <source>
        <dbReference type="EMBL" id="HII75325.1"/>
    </source>
</evidence>
<organism evidence="2 3">
    <name type="scientific">Sulfurisphaera tokodaii</name>
    <dbReference type="NCBI Taxonomy" id="111955"/>
    <lineage>
        <taxon>Archaea</taxon>
        <taxon>Thermoproteota</taxon>
        <taxon>Thermoprotei</taxon>
        <taxon>Sulfolobales</taxon>
        <taxon>Sulfolobaceae</taxon>
        <taxon>Sulfurisphaera</taxon>
    </lineage>
</organism>
<accession>A0A832TK68</accession>
<dbReference type="Proteomes" id="UP000646844">
    <property type="component" value="Unassembled WGS sequence"/>
</dbReference>
<feature type="transmembrane region" description="Helical" evidence="1">
    <location>
        <begin position="197"/>
        <end position="215"/>
    </location>
</feature>
<feature type="transmembrane region" description="Helical" evidence="1">
    <location>
        <begin position="35"/>
        <end position="58"/>
    </location>
</feature>
<dbReference type="InterPro" id="IPR036259">
    <property type="entry name" value="MFS_trans_sf"/>
</dbReference>
<comment type="caution">
    <text evidence="2">The sequence shown here is derived from an EMBL/GenBank/DDBJ whole genome shotgun (WGS) entry which is preliminary data.</text>
</comment>
<dbReference type="RefSeq" id="WP_010980616.1">
    <property type="nucleotide sequence ID" value="NZ_BAABQO010000015.1"/>
</dbReference>
<dbReference type="AlphaFoldDB" id="A0A832TK68"/>
<keyword evidence="1" id="KW-0472">Membrane</keyword>